<feature type="transmembrane region" description="Helical" evidence="4">
    <location>
        <begin position="283"/>
        <end position="302"/>
    </location>
</feature>
<keyword evidence="3 4" id="KW-0472">Membrane</keyword>
<dbReference type="OrthoDB" id="7584869at2"/>
<feature type="transmembrane region" description="Helical" evidence="4">
    <location>
        <begin position="168"/>
        <end position="191"/>
    </location>
</feature>
<gene>
    <name evidence="6" type="ORF">CDH04_02335</name>
    <name evidence="7" type="ORF">FZC43_02335</name>
</gene>
<dbReference type="Proteomes" id="UP000681131">
    <property type="component" value="Chromosome"/>
</dbReference>
<dbReference type="PANTHER" id="PTHR23528">
    <property type="match status" value="1"/>
</dbReference>
<evidence type="ECO:0000313" key="8">
    <source>
        <dbReference type="Proteomes" id="UP000251120"/>
    </source>
</evidence>
<dbReference type="AlphaFoldDB" id="A0A2Z4Y1T1"/>
<feature type="transmembrane region" description="Helical" evidence="4">
    <location>
        <begin position="371"/>
        <end position="389"/>
    </location>
</feature>
<dbReference type="SUPFAM" id="SSF103473">
    <property type="entry name" value="MFS general substrate transporter"/>
    <property type="match status" value="1"/>
</dbReference>
<feature type="domain" description="Major facilitator superfamily (MFS) profile" evidence="5">
    <location>
        <begin position="1"/>
        <end position="396"/>
    </location>
</feature>
<evidence type="ECO:0000259" key="5">
    <source>
        <dbReference type="PROSITE" id="PS50850"/>
    </source>
</evidence>
<dbReference type="InterPro" id="IPR020846">
    <property type="entry name" value="MFS_dom"/>
</dbReference>
<feature type="transmembrane region" description="Helical" evidence="4">
    <location>
        <begin position="248"/>
        <end position="271"/>
    </location>
</feature>
<name>A0A2Z4Y1T1_9GAMM</name>
<evidence type="ECO:0000256" key="1">
    <source>
        <dbReference type="ARBA" id="ARBA00022692"/>
    </source>
</evidence>
<feature type="transmembrane region" description="Helical" evidence="4">
    <location>
        <begin position="308"/>
        <end position="330"/>
    </location>
</feature>
<feature type="transmembrane region" description="Helical" evidence="4">
    <location>
        <begin position="217"/>
        <end position="236"/>
    </location>
</feature>
<proteinExistence type="predicted"/>
<dbReference type="Proteomes" id="UP000251120">
    <property type="component" value="Chromosome"/>
</dbReference>
<feature type="transmembrane region" description="Helical" evidence="4">
    <location>
        <begin position="82"/>
        <end position="100"/>
    </location>
</feature>
<keyword evidence="1 4" id="KW-0812">Transmembrane</keyword>
<dbReference type="EMBL" id="CP021781">
    <property type="protein sequence ID" value="AXA34692.1"/>
    <property type="molecule type" value="Genomic_DNA"/>
</dbReference>
<evidence type="ECO:0000256" key="4">
    <source>
        <dbReference type="SAM" id="Phobius"/>
    </source>
</evidence>
<feature type="transmembrane region" description="Helical" evidence="4">
    <location>
        <begin position="139"/>
        <end position="162"/>
    </location>
</feature>
<organism evidence="6 8">
    <name type="scientific">Francisella adeliensis</name>
    <dbReference type="NCBI Taxonomy" id="2007306"/>
    <lineage>
        <taxon>Bacteria</taxon>
        <taxon>Pseudomonadati</taxon>
        <taxon>Pseudomonadota</taxon>
        <taxon>Gammaproteobacteria</taxon>
        <taxon>Thiotrichales</taxon>
        <taxon>Francisellaceae</taxon>
        <taxon>Francisella</taxon>
    </lineage>
</organism>
<dbReference type="KEGG" id="fad:CDH04_02335"/>
<dbReference type="InterPro" id="IPR011701">
    <property type="entry name" value="MFS"/>
</dbReference>
<feature type="transmembrane region" description="Helical" evidence="4">
    <location>
        <begin position="106"/>
        <end position="127"/>
    </location>
</feature>
<reference evidence="6 8" key="1">
    <citation type="submission" date="2017-06" db="EMBL/GenBank/DDBJ databases">
        <title>Complete genome of Francisella adeliensis.</title>
        <authorList>
            <person name="Vallesi A."/>
            <person name="Sjodin A."/>
        </authorList>
    </citation>
    <scope>NUCLEOTIDE SEQUENCE [LARGE SCALE GENOMIC DNA]</scope>
    <source>
        <strain evidence="6 8">FDC440</strain>
    </source>
</reference>
<evidence type="ECO:0000256" key="3">
    <source>
        <dbReference type="ARBA" id="ARBA00023136"/>
    </source>
</evidence>
<reference evidence="7 9" key="2">
    <citation type="submission" date="2019-08" db="EMBL/GenBank/DDBJ databases">
        <title>Complete genome sequences of Francisella adeliensis (FSC1325 and FSC1326).</title>
        <authorList>
            <person name="Ohrman C."/>
            <person name="Uneklint I."/>
            <person name="Vallesi A."/>
            <person name="Karlsson L."/>
            <person name="Sjodin A."/>
        </authorList>
    </citation>
    <scope>NUCLEOTIDE SEQUENCE [LARGE SCALE GENOMIC DNA]</scope>
    <source>
        <strain evidence="7 9">FSC1325</strain>
    </source>
</reference>
<evidence type="ECO:0000313" key="6">
    <source>
        <dbReference type="EMBL" id="AXA34692.1"/>
    </source>
</evidence>
<evidence type="ECO:0000256" key="2">
    <source>
        <dbReference type="ARBA" id="ARBA00022989"/>
    </source>
</evidence>
<evidence type="ECO:0000313" key="9">
    <source>
        <dbReference type="Proteomes" id="UP000681131"/>
    </source>
</evidence>
<evidence type="ECO:0000313" key="7">
    <source>
        <dbReference type="EMBL" id="QIW12930.1"/>
    </source>
</evidence>
<keyword evidence="9" id="KW-1185">Reference proteome</keyword>
<protein>
    <submittedName>
        <fullName evidence="6">Arabinose ABC transporter permease</fullName>
    </submittedName>
    <submittedName>
        <fullName evidence="7">SLC45 family MFS transporter</fullName>
    </submittedName>
</protein>
<keyword evidence="2 4" id="KW-1133">Transmembrane helix</keyword>
<dbReference type="GO" id="GO:0022857">
    <property type="term" value="F:transmembrane transporter activity"/>
    <property type="evidence" value="ECO:0007669"/>
    <property type="project" value="InterPro"/>
</dbReference>
<dbReference type="PROSITE" id="PS50850">
    <property type="entry name" value="MFS"/>
    <property type="match status" value="1"/>
</dbReference>
<dbReference type="EMBL" id="CP043424">
    <property type="protein sequence ID" value="QIW12930.1"/>
    <property type="molecule type" value="Genomic_DNA"/>
</dbReference>
<dbReference type="InterPro" id="IPR036259">
    <property type="entry name" value="MFS_trans_sf"/>
</dbReference>
<feature type="transmembrane region" description="Helical" evidence="4">
    <location>
        <begin position="12"/>
        <end position="36"/>
    </location>
</feature>
<dbReference type="Pfam" id="PF07690">
    <property type="entry name" value="MFS_1"/>
    <property type="match status" value="2"/>
</dbReference>
<dbReference type="PANTHER" id="PTHR23528:SF1">
    <property type="entry name" value="MAJOR FACILITATOR SUPERFAMILY (MFS) PROFILE DOMAIN-CONTAINING PROTEIN"/>
    <property type="match status" value="1"/>
</dbReference>
<dbReference type="Gene3D" id="1.20.1250.20">
    <property type="entry name" value="MFS general substrate transporter like domains"/>
    <property type="match status" value="1"/>
</dbReference>
<sequence length="402" mass="44423">MKYNTRRWNPFLIAIPDIGIGMFWSLTGTIGSWIAYQHTSSALLVGLLLSMAAFTGIFMQTIAGIISDKTPINFMFGKRTTWLLFGLILTCIFQMLWAFAPNYATLFIIAFCTYASINFFQGPYYTLVVEVVDFDQVPFAILLARTTAQIGTILIGLIAAFMWDAGGALISCIVICLILIIPTVAILPTIVKERPENQTKNESKLSLNVFKNKNNNMLFLATFCAMTGFGAFMPMMGGYMNEYLSFNINFTGSLVVAFGVSSVIIGFCAAIALKRLNITIKKLFGGGMLIFAISLFGASFLKEDCYCWYTVTVFVALGFILTQVSSYTIIARLAPDGKLGEYMGWLNMFFSLPQLLILISGGWLIDAGFGSYLYIIASIILFIGFIAVTQIKLPTETIHQES</sequence>
<feature type="transmembrane region" description="Helical" evidence="4">
    <location>
        <begin position="342"/>
        <end position="365"/>
    </location>
</feature>
<accession>A0A2Z4Y1T1</accession>
<feature type="transmembrane region" description="Helical" evidence="4">
    <location>
        <begin position="42"/>
        <end position="62"/>
    </location>
</feature>